<evidence type="ECO:0000256" key="6">
    <source>
        <dbReference type="SAM" id="MobiDB-lite"/>
    </source>
</evidence>
<dbReference type="EMBL" id="UGCP01000002">
    <property type="protein sequence ID" value="STI86364.1"/>
    <property type="molecule type" value="Genomic_DNA"/>
</dbReference>
<feature type="domain" description="UspA" evidence="7">
    <location>
        <begin position="3"/>
        <end position="123"/>
    </location>
</feature>
<dbReference type="AlphaFoldDB" id="A0A376UA37"/>
<gene>
    <name evidence="8" type="primary">uspE_1</name>
    <name evidence="8" type="ORF">NCTC8622_05487</name>
</gene>
<evidence type="ECO:0000256" key="4">
    <source>
        <dbReference type="ARBA" id="ARBA00037131"/>
    </source>
</evidence>
<dbReference type="Pfam" id="PF00582">
    <property type="entry name" value="Usp"/>
    <property type="match status" value="1"/>
</dbReference>
<keyword evidence="3" id="KW-0963">Cytoplasm</keyword>
<dbReference type="PANTHER" id="PTHR47892:SF1">
    <property type="entry name" value="UNIVERSAL STRESS PROTEIN E"/>
    <property type="match status" value="1"/>
</dbReference>
<evidence type="ECO:0000256" key="5">
    <source>
        <dbReference type="ARBA" id="ARBA00040919"/>
    </source>
</evidence>
<dbReference type="InterPro" id="IPR006016">
    <property type="entry name" value="UspA"/>
</dbReference>
<dbReference type="PANTHER" id="PTHR47892">
    <property type="entry name" value="UNIVERSAL STRESS PROTEIN E"/>
    <property type="match status" value="1"/>
</dbReference>
<sequence length="164" mass="18414">MAMYQNMLVVIDPNQDDQPALRRAVYLHQRIGGKIKAFLPIYDFSYEMTTLLSPDERTAMRQGVISQRTAWIHEQAKYYLNAGVPIEIKVVWHNRPFEAIIQEVISGGHDLVLKMAHQHDRLEAGDFYANGLASVTQMPKPGVDGERPVVAGRRQGAGGGESRQ</sequence>
<evidence type="ECO:0000259" key="7">
    <source>
        <dbReference type="Pfam" id="PF00582"/>
    </source>
</evidence>
<reference evidence="8 9" key="1">
    <citation type="submission" date="2018-06" db="EMBL/GenBank/DDBJ databases">
        <authorList>
            <consortium name="Pathogen Informatics"/>
            <person name="Doyle S."/>
        </authorList>
    </citation>
    <scope>NUCLEOTIDE SEQUENCE [LARGE SCALE GENOMIC DNA]</scope>
    <source>
        <strain evidence="8 9">NCTC8622</strain>
    </source>
</reference>
<dbReference type="GO" id="GO:0005737">
    <property type="term" value="C:cytoplasm"/>
    <property type="evidence" value="ECO:0007669"/>
    <property type="project" value="UniProtKB-SubCell"/>
</dbReference>
<dbReference type="SUPFAM" id="SSF52402">
    <property type="entry name" value="Adenine nucleotide alpha hydrolases-like"/>
    <property type="match status" value="1"/>
</dbReference>
<evidence type="ECO:0000313" key="9">
    <source>
        <dbReference type="Proteomes" id="UP000254079"/>
    </source>
</evidence>
<organism evidence="8 9">
    <name type="scientific">Escherichia coli</name>
    <dbReference type="NCBI Taxonomy" id="562"/>
    <lineage>
        <taxon>Bacteria</taxon>
        <taxon>Pseudomonadati</taxon>
        <taxon>Pseudomonadota</taxon>
        <taxon>Gammaproteobacteria</taxon>
        <taxon>Enterobacterales</taxon>
        <taxon>Enterobacteriaceae</taxon>
        <taxon>Escherichia</taxon>
    </lineage>
</organism>
<evidence type="ECO:0000313" key="8">
    <source>
        <dbReference type="EMBL" id="STI86364.1"/>
    </source>
</evidence>
<comment type="function">
    <text evidence="4">Required for resistance to DNA-damaging agents.</text>
</comment>
<accession>A0A376UA37</accession>
<evidence type="ECO:0000256" key="2">
    <source>
        <dbReference type="ARBA" id="ARBA00008791"/>
    </source>
</evidence>
<dbReference type="Gene3D" id="3.40.50.12370">
    <property type="match status" value="1"/>
</dbReference>
<protein>
    <recommendedName>
        <fullName evidence="5">Universal stress protein E</fullName>
    </recommendedName>
</protein>
<feature type="region of interest" description="Disordered" evidence="6">
    <location>
        <begin position="139"/>
        <end position="164"/>
    </location>
</feature>
<proteinExistence type="inferred from homology"/>
<comment type="subcellular location">
    <subcellularLocation>
        <location evidence="1">Cytoplasm</location>
    </subcellularLocation>
</comment>
<evidence type="ECO:0000256" key="3">
    <source>
        <dbReference type="ARBA" id="ARBA00022490"/>
    </source>
</evidence>
<evidence type="ECO:0000256" key="1">
    <source>
        <dbReference type="ARBA" id="ARBA00004496"/>
    </source>
</evidence>
<comment type="similarity">
    <text evidence="2">Belongs to the universal stress protein A family.</text>
</comment>
<feature type="compositionally biased region" description="Gly residues" evidence="6">
    <location>
        <begin position="155"/>
        <end position="164"/>
    </location>
</feature>
<dbReference type="Proteomes" id="UP000254079">
    <property type="component" value="Unassembled WGS sequence"/>
</dbReference>
<name>A0A376UA37_ECOLX</name>